<evidence type="ECO:0000313" key="18">
    <source>
        <dbReference type="Ensembl" id="ENSGACP00000057915.1"/>
    </source>
</evidence>
<keyword evidence="11" id="KW-1015">Disulfide bond</keyword>
<dbReference type="InterPro" id="IPR011531">
    <property type="entry name" value="HCO3_transpt-like_TM_dom"/>
</dbReference>
<feature type="transmembrane region" description="Helical" evidence="14">
    <location>
        <begin position="787"/>
        <end position="806"/>
    </location>
</feature>
<evidence type="ECO:0000313" key="19">
    <source>
        <dbReference type="Proteomes" id="UP000007635"/>
    </source>
</evidence>
<feature type="compositionally biased region" description="Basic residues" evidence="15">
    <location>
        <begin position="56"/>
        <end position="73"/>
    </location>
</feature>
<feature type="region of interest" description="Disordered" evidence="15">
    <location>
        <begin position="1"/>
        <end position="94"/>
    </location>
</feature>
<dbReference type="PRINTS" id="PR01232">
    <property type="entry name" value="NAHCO3TRSPRT"/>
</dbReference>
<dbReference type="GO" id="GO:0051453">
    <property type="term" value="P:regulation of intracellular pH"/>
    <property type="evidence" value="ECO:0007669"/>
    <property type="project" value="TreeGrafter"/>
</dbReference>
<dbReference type="GeneTree" id="ENSGT00940000157045"/>
<dbReference type="PANTHER" id="PTHR11453:SF105">
    <property type="entry name" value="SODIUM BICARBONATE COTRANSPORTER 3"/>
    <property type="match status" value="1"/>
</dbReference>
<evidence type="ECO:0000256" key="15">
    <source>
        <dbReference type="SAM" id="MobiDB-lite"/>
    </source>
</evidence>
<evidence type="ECO:0000259" key="17">
    <source>
        <dbReference type="Pfam" id="PF07565"/>
    </source>
</evidence>
<feature type="transmembrane region" description="Helical" evidence="14">
    <location>
        <begin position="913"/>
        <end position="932"/>
    </location>
</feature>
<dbReference type="InterPro" id="IPR003024">
    <property type="entry name" value="Na/HCO3_transpt"/>
</dbReference>
<dbReference type="InterPro" id="IPR003020">
    <property type="entry name" value="HCO3_transpt_euk"/>
</dbReference>
<dbReference type="FunFam" id="3.40.930.10:FF:000001">
    <property type="entry name" value="Anion exchange protein"/>
    <property type="match status" value="1"/>
</dbReference>
<reference evidence="18" key="3">
    <citation type="submission" date="2025-09" db="UniProtKB">
        <authorList>
            <consortium name="Ensembl"/>
        </authorList>
    </citation>
    <scope>IDENTIFICATION</scope>
</reference>
<organism evidence="18 19">
    <name type="scientific">Gasterosteus aculeatus aculeatus</name>
    <name type="common">three-spined stickleback</name>
    <dbReference type="NCBI Taxonomy" id="481459"/>
    <lineage>
        <taxon>Eukaryota</taxon>
        <taxon>Metazoa</taxon>
        <taxon>Chordata</taxon>
        <taxon>Craniata</taxon>
        <taxon>Vertebrata</taxon>
        <taxon>Euteleostomi</taxon>
        <taxon>Actinopterygii</taxon>
        <taxon>Neopterygii</taxon>
        <taxon>Teleostei</taxon>
        <taxon>Neoteleostei</taxon>
        <taxon>Acanthomorphata</taxon>
        <taxon>Eupercaria</taxon>
        <taxon>Perciformes</taxon>
        <taxon>Cottioidei</taxon>
        <taxon>Gasterosteales</taxon>
        <taxon>Gasterosteidae</taxon>
        <taxon>Gasterosteus</taxon>
    </lineage>
</organism>
<dbReference type="Gene3D" id="1.10.287.570">
    <property type="entry name" value="Helical hairpin bin"/>
    <property type="match status" value="1"/>
</dbReference>
<reference evidence="18 19" key="1">
    <citation type="journal article" date="2021" name="G3 (Bethesda)">
        <title>Improved contiguity of the threespine stickleback genome using long-read sequencing.</title>
        <authorList>
            <person name="Nath S."/>
            <person name="Shaw D.E."/>
            <person name="White M.A."/>
        </authorList>
    </citation>
    <scope>NUCLEOTIDE SEQUENCE [LARGE SCALE GENOMIC DNA]</scope>
    <source>
        <strain evidence="18 19">Lake Benthic</strain>
    </source>
</reference>
<evidence type="ECO:0000256" key="12">
    <source>
        <dbReference type="ARBA" id="ARBA00023180"/>
    </source>
</evidence>
<feature type="domain" description="Band 3 cytoplasmic" evidence="17">
    <location>
        <begin position="112"/>
        <end position="409"/>
    </location>
</feature>
<feature type="transmembrane region" description="Helical" evidence="14">
    <location>
        <begin position="603"/>
        <end position="621"/>
    </location>
</feature>
<keyword evidence="6 14" id="KW-0812">Transmembrane</keyword>
<evidence type="ECO:0000256" key="10">
    <source>
        <dbReference type="ARBA" id="ARBA00023136"/>
    </source>
</evidence>
<keyword evidence="7 14" id="KW-1133">Transmembrane helix</keyword>
<evidence type="ECO:0000256" key="13">
    <source>
        <dbReference type="ARBA" id="ARBA00023201"/>
    </source>
</evidence>
<accession>A0AAQ4R2U0</accession>
<keyword evidence="19" id="KW-1185">Reference proteome</keyword>
<evidence type="ECO:0000256" key="7">
    <source>
        <dbReference type="ARBA" id="ARBA00022989"/>
    </source>
</evidence>
<keyword evidence="8" id="KW-0915">Sodium</keyword>
<keyword evidence="9 14" id="KW-0406">Ion transport</keyword>
<keyword evidence="13" id="KW-0739">Sodium transport</keyword>
<feature type="transmembrane region" description="Helical" evidence="14">
    <location>
        <begin position="971"/>
        <end position="995"/>
    </location>
</feature>
<dbReference type="Pfam" id="PF07565">
    <property type="entry name" value="Band_3_cyto"/>
    <property type="match status" value="1"/>
</dbReference>
<feature type="transmembrane region" description="Helical" evidence="14">
    <location>
        <begin position="827"/>
        <end position="851"/>
    </location>
</feature>
<evidence type="ECO:0000259" key="16">
    <source>
        <dbReference type="Pfam" id="PF00955"/>
    </source>
</evidence>
<dbReference type="SUPFAM" id="SSF55804">
    <property type="entry name" value="Phoshotransferase/anion transport protein"/>
    <property type="match status" value="1"/>
</dbReference>
<keyword evidence="4 14" id="KW-0813">Transport</keyword>
<feature type="transmembrane region" description="Helical" evidence="14">
    <location>
        <begin position="573"/>
        <end position="596"/>
    </location>
</feature>
<dbReference type="GO" id="GO:0016324">
    <property type="term" value="C:apical plasma membrane"/>
    <property type="evidence" value="ECO:0007669"/>
    <property type="project" value="UniProtKB-SubCell"/>
</dbReference>
<feature type="region of interest" description="Disordered" evidence="15">
    <location>
        <begin position="411"/>
        <end position="450"/>
    </location>
</feature>
<dbReference type="InterPro" id="IPR016152">
    <property type="entry name" value="PTrfase/Anion_transptr"/>
</dbReference>
<evidence type="ECO:0000256" key="2">
    <source>
        <dbReference type="ARBA" id="ARBA00004554"/>
    </source>
</evidence>
<dbReference type="AlphaFoldDB" id="A0AAQ4R2U0"/>
<name>A0AAQ4R2U0_GASAC</name>
<dbReference type="FunFam" id="1.10.287.570:FF:000001">
    <property type="entry name" value="Anion exchange protein"/>
    <property type="match status" value="1"/>
</dbReference>
<dbReference type="NCBIfam" id="TIGR00834">
    <property type="entry name" value="ae"/>
    <property type="match status" value="1"/>
</dbReference>
<dbReference type="Pfam" id="PF00955">
    <property type="entry name" value="HCO3_cotransp"/>
    <property type="match status" value="1"/>
</dbReference>
<feature type="transmembrane region" description="Helical" evidence="14">
    <location>
        <begin position="739"/>
        <end position="757"/>
    </location>
</feature>
<dbReference type="GO" id="GO:0008509">
    <property type="term" value="F:monoatomic anion transmembrane transporter activity"/>
    <property type="evidence" value="ECO:0007669"/>
    <property type="project" value="InterPro"/>
</dbReference>
<dbReference type="GO" id="GO:0005452">
    <property type="term" value="F:solute:inorganic anion antiporter activity"/>
    <property type="evidence" value="ECO:0007669"/>
    <property type="project" value="InterPro"/>
</dbReference>
<feature type="domain" description="Bicarbonate transporter-like transmembrane" evidence="16">
    <location>
        <begin position="457"/>
        <end position="1016"/>
    </location>
</feature>
<dbReference type="GO" id="GO:0016323">
    <property type="term" value="C:basolateral plasma membrane"/>
    <property type="evidence" value="ECO:0007669"/>
    <property type="project" value="UniProtKB-SubCell"/>
</dbReference>
<sequence length="1091" mass="123048">MDDQNEGEHVVTGLDEEALVDHGKSSFSTQSNYGGEDLESHRAVYVGVHVPLGRDSKRRHRHRGHRHHRKKRGRDFEEGKEDGRESPTNDTPSQRVQFILGTEDDDLEHVPHDLFTELDELSFRHGGATEWKETARWLKFEEDVEDGGERWSKPYVATLSLHSLFELRSCILNGTVMLDMRANSIDEIADMLIDSMVASGQLKEDLRENVREAMLKKHHHQNERKLSNRIPLVRSFADIGKKHSDPLLLERNGPLVSPNSFPNNLAGNKAVERRPSKVGVSRESSSVDFSKVDMNFMKKIPPGAEASNVLVGEVDFLEKPIIAFVRLSPAVLITGLTEVPVPTRFLFLLLGPHGKGPQYHEIGRSMATLMTDEIFHDVAYKAKDRIDLLSGIDEFLDQVTVLPPGEWDPTIRIEPPKNVPSQMKRKIPSQLNGSASPAGEQVKDEDHAGPELQRTGRICGGLVLDVKRKLPFYWSDIRDSLSLQCLASVLFLYCACMSPVITFGGLLGEATKGNISAIESLFGASLTGVAYSLFAGQPLTILGSTGPVLVFEKILFKFCVDYELSYLSLRTSIGLWTAFMCLVLVATDASSLVCYITRFTEEAFAALICIIFIYEALEKLFHLGEHYPVNTHNNLENLTMYSCQCSQPVNASDELMQKWNGTGYSPDSIPWSSLNVSMCKTLHGEFVGPACGHHGPYIPDVLFWSVILFFTTFCLSAFLKQFKTERYFHTRVRSTISDFAVFITIMVMVLVDYLMGIPSPKLNVPDRFEPTSKHRGWLMDPLGNNPWWTLLVAALPALLCTILIFMDQQITAVIINRKEHKLKKGCGYHLDLLIVAIMLGVCSIMGLPWFVAATVLSISHVNSLKVESGCSAPGEQPKFLGIREQRVTGFMIFVLMGCSVFMTSVLKFIPMPVLYGVFLYMGVSSLKGIQFFDRIKLFGMPSKHQPDLIYLRYVPLWKVHVFTLVQLTCLVLLWVIKASSAAVVFPMMVLALVFIRKLLDFFFTKRELSWLDDLMPESKKKKEDDKKKKAQENLRFITKDIQILVCFLSYSKPKRYLHKSLRCPSVWESLTVLHTDTRMFVQKSFHSIVGF</sequence>
<dbReference type="Ensembl" id="ENSGACT00000048138.1">
    <property type="protein sequence ID" value="ENSGACP00000057915.1"/>
    <property type="gene ID" value="ENSGACG00000003175.2"/>
</dbReference>
<dbReference type="PRINTS" id="PR01231">
    <property type="entry name" value="HCO3TRNSPORT"/>
</dbReference>
<evidence type="ECO:0000256" key="6">
    <source>
        <dbReference type="ARBA" id="ARBA00022692"/>
    </source>
</evidence>
<dbReference type="GO" id="GO:0008510">
    <property type="term" value="F:sodium:bicarbonate symporter activity"/>
    <property type="evidence" value="ECO:0007669"/>
    <property type="project" value="TreeGrafter"/>
</dbReference>
<evidence type="ECO:0000256" key="5">
    <source>
        <dbReference type="ARBA" id="ARBA00022475"/>
    </source>
</evidence>
<evidence type="ECO:0000256" key="8">
    <source>
        <dbReference type="ARBA" id="ARBA00023053"/>
    </source>
</evidence>
<dbReference type="InterPro" id="IPR013769">
    <property type="entry name" value="Band3_cytoplasmic_dom"/>
</dbReference>
<evidence type="ECO:0000256" key="1">
    <source>
        <dbReference type="ARBA" id="ARBA00004221"/>
    </source>
</evidence>
<evidence type="ECO:0000256" key="3">
    <source>
        <dbReference type="ARBA" id="ARBA00010993"/>
    </source>
</evidence>
<evidence type="ECO:0000256" key="9">
    <source>
        <dbReference type="ARBA" id="ARBA00023065"/>
    </source>
</evidence>
<evidence type="ECO:0000256" key="14">
    <source>
        <dbReference type="RuleBase" id="RU362035"/>
    </source>
</evidence>
<feature type="transmembrane region" description="Helical" evidence="14">
    <location>
        <begin position="486"/>
        <end position="508"/>
    </location>
</feature>
<proteinExistence type="inferred from homology"/>
<feature type="transmembrane region" description="Helical" evidence="14">
    <location>
        <begin position="701"/>
        <end position="719"/>
    </location>
</feature>
<evidence type="ECO:0000256" key="4">
    <source>
        <dbReference type="ARBA" id="ARBA00022448"/>
    </source>
</evidence>
<keyword evidence="10 14" id="KW-0472">Membrane</keyword>
<dbReference type="Proteomes" id="UP000007635">
    <property type="component" value="Chromosome X"/>
</dbReference>
<reference evidence="18" key="2">
    <citation type="submission" date="2025-08" db="UniProtKB">
        <authorList>
            <consortium name="Ensembl"/>
        </authorList>
    </citation>
    <scope>IDENTIFICATION</scope>
</reference>
<protein>
    <recommendedName>
        <fullName evidence="14">Anion exchange protein</fullName>
    </recommendedName>
</protein>
<comment type="subcellular location">
    <subcellularLocation>
        <location evidence="1">Apical cell membrane</location>
    </subcellularLocation>
    <subcellularLocation>
        <location evidence="2">Basolateral cell membrane</location>
        <topology evidence="2">Multi-pass membrane protein</topology>
    </subcellularLocation>
    <subcellularLocation>
        <location evidence="14">Membrane</location>
        <topology evidence="14">Multi-pass membrane protein</topology>
    </subcellularLocation>
</comment>
<keyword evidence="5" id="KW-1003">Cell membrane</keyword>
<feature type="transmembrane region" description="Helical" evidence="14">
    <location>
        <begin position="887"/>
        <end position="906"/>
    </location>
</feature>
<feature type="compositionally biased region" description="Basic and acidic residues" evidence="15">
    <location>
        <begin position="74"/>
        <end position="87"/>
    </location>
</feature>
<evidence type="ECO:0000256" key="11">
    <source>
        <dbReference type="ARBA" id="ARBA00023157"/>
    </source>
</evidence>
<dbReference type="Gene3D" id="3.40.930.10">
    <property type="entry name" value="Mannitol-specific EII, Chain A"/>
    <property type="match status" value="1"/>
</dbReference>
<keyword evidence="12" id="KW-0325">Glycoprotein</keyword>
<comment type="similarity">
    <text evidence="3 14">Belongs to the anion exchanger (TC 2.A.31) family.</text>
</comment>
<dbReference type="PANTHER" id="PTHR11453">
    <property type="entry name" value="ANION EXCHANGE PROTEIN"/>
    <property type="match status" value="1"/>
</dbReference>